<proteinExistence type="predicted"/>
<gene>
    <name evidence="3" type="ORF">C8J25_1198</name>
</gene>
<organism evidence="3 4">
    <name type="scientific">Sphingomonas faeni</name>
    <dbReference type="NCBI Taxonomy" id="185950"/>
    <lineage>
        <taxon>Bacteria</taxon>
        <taxon>Pseudomonadati</taxon>
        <taxon>Pseudomonadota</taxon>
        <taxon>Alphaproteobacteria</taxon>
        <taxon>Sphingomonadales</taxon>
        <taxon>Sphingomonadaceae</taxon>
        <taxon>Sphingomonas</taxon>
    </lineage>
</organism>
<reference evidence="3 4" key="1">
    <citation type="submission" date="2018-04" db="EMBL/GenBank/DDBJ databases">
        <title>Genomic Encyclopedia of Type Strains, Phase III (KMG-III): the genomes of soil and plant-associated and newly described type strains.</title>
        <authorList>
            <person name="Whitman W."/>
        </authorList>
    </citation>
    <scope>NUCLEOTIDE SEQUENCE [LARGE SCALE GENOMIC DNA]</scope>
    <source>
        <strain evidence="3 4">MA-olki</strain>
    </source>
</reference>
<dbReference type="EMBL" id="QAYE01000019">
    <property type="protein sequence ID" value="PTW43533.1"/>
    <property type="molecule type" value="Genomic_DNA"/>
</dbReference>
<dbReference type="AlphaFoldDB" id="A0A2T5TWC0"/>
<dbReference type="SUPFAM" id="SSF56214">
    <property type="entry name" value="4'-phosphopantetheinyl transferase"/>
    <property type="match status" value="1"/>
</dbReference>
<dbReference type="Gene3D" id="3.90.470.20">
    <property type="entry name" value="4'-phosphopantetheinyl transferase domain"/>
    <property type="match status" value="1"/>
</dbReference>
<keyword evidence="1 3" id="KW-0808">Transferase</keyword>
<dbReference type="GO" id="GO:0008897">
    <property type="term" value="F:holo-[acyl-carrier-protein] synthase activity"/>
    <property type="evidence" value="ECO:0007669"/>
    <property type="project" value="InterPro"/>
</dbReference>
<dbReference type="GO" id="GO:0000287">
    <property type="term" value="F:magnesium ion binding"/>
    <property type="evidence" value="ECO:0007669"/>
    <property type="project" value="InterPro"/>
</dbReference>
<evidence type="ECO:0000313" key="3">
    <source>
        <dbReference type="EMBL" id="PTW43533.1"/>
    </source>
</evidence>
<dbReference type="RefSeq" id="WP_107956002.1">
    <property type="nucleotide sequence ID" value="NZ_QAYE01000019.1"/>
</dbReference>
<dbReference type="OrthoDB" id="7549999at2"/>
<feature type="domain" description="4'-phosphopantetheinyl transferase" evidence="2">
    <location>
        <begin position="101"/>
        <end position="183"/>
    </location>
</feature>
<evidence type="ECO:0000313" key="4">
    <source>
        <dbReference type="Proteomes" id="UP000244013"/>
    </source>
</evidence>
<comment type="caution">
    <text evidence="3">The sequence shown here is derived from an EMBL/GenBank/DDBJ whole genome shotgun (WGS) entry which is preliminary data.</text>
</comment>
<protein>
    <submittedName>
        <fullName evidence="3">4'-phosphopantetheinyl transferase</fullName>
    </submittedName>
</protein>
<sequence length="199" mass="21781">MTPIWHDGPLEALVWNGQSPVAWSVAEDGLYAAGLQGDARAIRQGLAAALIRKVAGDSDDVRLTRSPAGAPIVSAPGRWHLSLSSRGARALIGVARQPIAVDREVIDDHPPLWDMLTKTEADALRHLPALAQSRNWLRRWTIKEAHAKLIGEPRRIRPETIETVVADPTHATATFEGTSRCWTRSTSDAIETIAQWSQP</sequence>
<name>A0A2T5TWC0_9SPHN</name>
<accession>A0A2T5TWC0</accession>
<dbReference type="GeneID" id="91007855"/>
<evidence type="ECO:0000259" key="2">
    <source>
        <dbReference type="Pfam" id="PF01648"/>
    </source>
</evidence>
<dbReference type="InterPro" id="IPR008278">
    <property type="entry name" value="4-PPantetheinyl_Trfase_dom"/>
</dbReference>
<evidence type="ECO:0000256" key="1">
    <source>
        <dbReference type="ARBA" id="ARBA00022679"/>
    </source>
</evidence>
<dbReference type="Pfam" id="PF01648">
    <property type="entry name" value="ACPS"/>
    <property type="match status" value="1"/>
</dbReference>
<dbReference type="InterPro" id="IPR037143">
    <property type="entry name" value="4-PPantetheinyl_Trfase_dom_sf"/>
</dbReference>
<dbReference type="Proteomes" id="UP000244013">
    <property type="component" value="Unassembled WGS sequence"/>
</dbReference>